<protein>
    <submittedName>
        <fullName evidence="1">Uncharacterized protein</fullName>
    </submittedName>
</protein>
<accession>A0A0R2RR65</accession>
<reference evidence="1 2" key="1">
    <citation type="submission" date="2015-10" db="EMBL/GenBank/DDBJ databases">
        <title>Metagenome-Assembled Genomes uncover a global brackish microbiome.</title>
        <authorList>
            <person name="Hugerth L.W."/>
            <person name="Larsson J."/>
            <person name="Alneberg J."/>
            <person name="Lindh M.V."/>
            <person name="Legrand C."/>
            <person name="Pinhassi J."/>
            <person name="Andersson A.F."/>
        </authorList>
    </citation>
    <scope>NUCLEOTIDE SEQUENCE [LARGE SCALE GENOMIC DNA]</scope>
    <source>
        <strain evidence="1">BACL18 MAG-120507-bin52</strain>
    </source>
</reference>
<evidence type="ECO:0000313" key="1">
    <source>
        <dbReference type="EMBL" id="KRO62650.1"/>
    </source>
</evidence>
<name>A0A0R2RR65_9BACT</name>
<sequence length="93" mass="9677">MADGAVVPFPAAIFESDYFGRAIMVHHFRDDLGSSNGGLADLNFAVLNNQKYVGELGRGPGGGGKAFNLKGLAFADLVLFTSGTDDGDVCHKG</sequence>
<evidence type="ECO:0000313" key="2">
    <source>
        <dbReference type="Proteomes" id="UP000051269"/>
    </source>
</evidence>
<gene>
    <name evidence="1" type="ORF">ABR82_06435</name>
</gene>
<proteinExistence type="predicted"/>
<organism evidence="1 2">
    <name type="scientific">Verrucomicrobia subdivision 6 bacterium BACL9 MAG-120507-bin52</name>
    <dbReference type="NCBI Taxonomy" id="1655590"/>
    <lineage>
        <taxon>Bacteria</taxon>
        <taxon>Pseudomonadati</taxon>
        <taxon>Verrucomicrobiota</taxon>
        <taxon>Verrucomicrobiia</taxon>
        <taxon>Verrucomicrobiales</taxon>
        <taxon>Verrucomicrobia subdivision 6</taxon>
    </lineage>
</organism>
<comment type="caution">
    <text evidence="1">The sequence shown here is derived from an EMBL/GenBank/DDBJ whole genome shotgun (WGS) entry which is preliminary data.</text>
</comment>
<dbReference type="EMBL" id="LIBO01000048">
    <property type="protein sequence ID" value="KRO62650.1"/>
    <property type="molecule type" value="Genomic_DNA"/>
</dbReference>
<dbReference type="Proteomes" id="UP000051269">
    <property type="component" value="Unassembled WGS sequence"/>
</dbReference>
<dbReference type="AlphaFoldDB" id="A0A0R2RR65"/>